<feature type="transmembrane region" description="Helical" evidence="1">
    <location>
        <begin position="46"/>
        <end position="67"/>
    </location>
</feature>
<evidence type="ECO:0000313" key="2">
    <source>
        <dbReference type="EMBL" id="TQV89461.1"/>
    </source>
</evidence>
<reference evidence="2 3" key="1">
    <citation type="submission" date="2019-07" db="EMBL/GenBank/DDBJ databases">
        <title>Draft genome for Aliikangiella sp. M105.</title>
        <authorList>
            <person name="Wang G."/>
        </authorList>
    </citation>
    <scope>NUCLEOTIDE SEQUENCE [LARGE SCALE GENOMIC DNA]</scope>
    <source>
        <strain evidence="2 3">M105</strain>
    </source>
</reference>
<keyword evidence="1" id="KW-1133">Transmembrane helix</keyword>
<feature type="transmembrane region" description="Helical" evidence="1">
    <location>
        <begin position="7"/>
        <end position="26"/>
    </location>
</feature>
<dbReference type="RefSeq" id="WP_142891525.1">
    <property type="nucleotide sequence ID" value="NZ_ML660160.1"/>
</dbReference>
<gene>
    <name evidence="2" type="ORF">FLL46_00850</name>
</gene>
<comment type="caution">
    <text evidence="2">The sequence shown here is derived from an EMBL/GenBank/DDBJ whole genome shotgun (WGS) entry which is preliminary data.</text>
</comment>
<evidence type="ECO:0000256" key="1">
    <source>
        <dbReference type="SAM" id="Phobius"/>
    </source>
</evidence>
<evidence type="ECO:0000313" key="3">
    <source>
        <dbReference type="Proteomes" id="UP000315439"/>
    </source>
</evidence>
<dbReference type="EMBL" id="VIKS01000001">
    <property type="protein sequence ID" value="TQV89461.1"/>
    <property type="molecule type" value="Genomic_DNA"/>
</dbReference>
<proteinExistence type="predicted"/>
<keyword evidence="1" id="KW-0812">Transmembrane</keyword>
<keyword evidence="3" id="KW-1185">Reference proteome</keyword>
<organism evidence="2 3">
    <name type="scientific">Aliikangiella coralliicola</name>
    <dbReference type="NCBI Taxonomy" id="2592383"/>
    <lineage>
        <taxon>Bacteria</taxon>
        <taxon>Pseudomonadati</taxon>
        <taxon>Pseudomonadota</taxon>
        <taxon>Gammaproteobacteria</taxon>
        <taxon>Oceanospirillales</taxon>
        <taxon>Pleioneaceae</taxon>
        <taxon>Aliikangiella</taxon>
    </lineage>
</organism>
<name>A0A545UJ20_9GAMM</name>
<dbReference type="Proteomes" id="UP000315439">
    <property type="component" value="Unassembled WGS sequence"/>
</dbReference>
<protein>
    <submittedName>
        <fullName evidence="2">Uncharacterized protein</fullName>
    </submittedName>
</protein>
<sequence length="80" mass="8593">MQKYYAKIIGAICLVASTLMLYQWYLGNPAGGVENAVRAFGGSEAASLWLSLLLGIVGAAFGIRALFWNRVCVGDHCPID</sequence>
<dbReference type="AlphaFoldDB" id="A0A545UJ20"/>
<keyword evidence="1" id="KW-0472">Membrane</keyword>
<accession>A0A545UJ20</accession>